<organism evidence="2 3">
    <name type="scientific">Clostridium scatologenes</name>
    <dbReference type="NCBI Taxonomy" id="1548"/>
    <lineage>
        <taxon>Bacteria</taxon>
        <taxon>Bacillati</taxon>
        <taxon>Bacillota</taxon>
        <taxon>Clostridia</taxon>
        <taxon>Eubacteriales</taxon>
        <taxon>Clostridiaceae</taxon>
        <taxon>Clostridium</taxon>
    </lineage>
</organism>
<keyword evidence="1" id="KW-0812">Transmembrane</keyword>
<keyword evidence="1" id="KW-1133">Transmembrane helix</keyword>
<evidence type="ECO:0000313" key="2">
    <source>
        <dbReference type="EMBL" id="AKA69211.1"/>
    </source>
</evidence>
<dbReference type="EMBL" id="CP009933">
    <property type="protein sequence ID" value="AKA69211.1"/>
    <property type="molecule type" value="Genomic_DNA"/>
</dbReference>
<sequence>MLELTNSKRWGIGSSSLIISVFSIMFSFTFINGKCVGDHILGALGISFPVAIISLTLFFISIFIGHKYENDYLAKPGKALSIIFIILMIISTIASFIL</sequence>
<keyword evidence="3" id="KW-1185">Reference proteome</keyword>
<dbReference type="KEGG" id="csq:CSCA_2086"/>
<evidence type="ECO:0000256" key="1">
    <source>
        <dbReference type="SAM" id="Phobius"/>
    </source>
</evidence>
<proteinExistence type="predicted"/>
<protein>
    <submittedName>
        <fullName evidence="2">Uncharacterized protein</fullName>
    </submittedName>
</protein>
<feature type="transmembrane region" description="Helical" evidence="1">
    <location>
        <begin position="43"/>
        <end position="65"/>
    </location>
</feature>
<dbReference type="HOGENOM" id="CLU_2328755_0_0_9"/>
<feature type="transmembrane region" description="Helical" evidence="1">
    <location>
        <begin position="12"/>
        <end position="31"/>
    </location>
</feature>
<feature type="transmembrane region" description="Helical" evidence="1">
    <location>
        <begin position="77"/>
        <end position="97"/>
    </location>
</feature>
<gene>
    <name evidence="2" type="ORF">CSCA_2086</name>
</gene>
<name>A0A0E3GQV1_CLOSL</name>
<keyword evidence="1" id="KW-0472">Membrane</keyword>
<reference evidence="2 3" key="1">
    <citation type="journal article" date="2015" name="J. Biotechnol.">
        <title>Complete genome sequence of a malodorant-producing acetogen, Clostridium scatologenes ATCC 25775(T).</title>
        <authorList>
            <person name="Zhu Z."/>
            <person name="Guo T."/>
            <person name="Zheng H."/>
            <person name="Song T."/>
            <person name="Ouyang P."/>
            <person name="Xie J."/>
        </authorList>
    </citation>
    <scope>NUCLEOTIDE SEQUENCE [LARGE SCALE GENOMIC DNA]</scope>
    <source>
        <strain evidence="2 3">ATCC 25775</strain>
    </source>
</reference>
<accession>A0A0E3GQV1</accession>
<dbReference type="Proteomes" id="UP000033115">
    <property type="component" value="Chromosome"/>
</dbReference>
<dbReference type="AlphaFoldDB" id="A0A0E3GQV1"/>
<evidence type="ECO:0000313" key="3">
    <source>
        <dbReference type="Proteomes" id="UP000033115"/>
    </source>
</evidence>
<dbReference type="RefSeq" id="WP_029162995.1">
    <property type="nucleotide sequence ID" value="NZ_CP009933.1"/>
</dbReference>